<proteinExistence type="predicted"/>
<evidence type="ECO:0008006" key="4">
    <source>
        <dbReference type="Google" id="ProtNLM"/>
    </source>
</evidence>
<organism evidence="2 3">
    <name type="scientific">Granulicella sibirica</name>
    <dbReference type="NCBI Taxonomy" id="2479048"/>
    <lineage>
        <taxon>Bacteria</taxon>
        <taxon>Pseudomonadati</taxon>
        <taxon>Acidobacteriota</taxon>
        <taxon>Terriglobia</taxon>
        <taxon>Terriglobales</taxon>
        <taxon>Acidobacteriaceae</taxon>
        <taxon>Granulicella</taxon>
    </lineage>
</organism>
<protein>
    <recommendedName>
        <fullName evidence="4">Prevent host death protein, Phd antitoxin</fullName>
    </recommendedName>
</protein>
<dbReference type="Proteomes" id="UP000289437">
    <property type="component" value="Unassembled WGS sequence"/>
</dbReference>
<dbReference type="Gene3D" id="1.20.5.780">
    <property type="entry name" value="Single helix bin"/>
    <property type="match status" value="1"/>
</dbReference>
<dbReference type="Pfam" id="PF08681">
    <property type="entry name" value="TacA1"/>
    <property type="match status" value="1"/>
</dbReference>
<keyword evidence="1" id="KW-1277">Toxin-antitoxin system</keyword>
<evidence type="ECO:0000256" key="1">
    <source>
        <dbReference type="ARBA" id="ARBA00022649"/>
    </source>
</evidence>
<accession>A0A4Q0TAC2</accession>
<evidence type="ECO:0000313" key="2">
    <source>
        <dbReference type="EMBL" id="RXH58716.1"/>
    </source>
</evidence>
<reference evidence="3" key="2">
    <citation type="submission" date="2019-02" db="EMBL/GenBank/DDBJ databases">
        <title>Granulicella sibirica sp. nov., a psychrotolerant acidobacterium isolated from an organic soil layer in forested tundra, West Siberia.</title>
        <authorList>
            <person name="Oshkin I.Y."/>
            <person name="Kulichevskaya I.S."/>
            <person name="Rijpstra W.I.C."/>
            <person name="Sinninghe Damste J.S."/>
            <person name="Rakitin A.L."/>
            <person name="Ravin N.V."/>
            <person name="Dedysh S.N."/>
        </authorList>
    </citation>
    <scope>NUCLEOTIDE SEQUENCE [LARGE SCALE GENOMIC DNA]</scope>
    <source>
        <strain evidence="3">AF10</strain>
    </source>
</reference>
<comment type="caution">
    <text evidence="2">The sequence shown here is derived from an EMBL/GenBank/DDBJ whole genome shotgun (WGS) entry which is preliminary data.</text>
</comment>
<dbReference type="AlphaFoldDB" id="A0A4Q0TAC2"/>
<evidence type="ECO:0000313" key="3">
    <source>
        <dbReference type="Proteomes" id="UP000289437"/>
    </source>
</evidence>
<gene>
    <name evidence="2" type="ORF">GRAN_2026</name>
</gene>
<dbReference type="RefSeq" id="WP_128912664.1">
    <property type="nucleotide sequence ID" value="NZ_RDSM01000001.1"/>
</dbReference>
<keyword evidence="3" id="KW-1185">Reference proteome</keyword>
<dbReference type="InterPro" id="IPR014795">
    <property type="entry name" value="TacA_1-like"/>
</dbReference>
<dbReference type="EMBL" id="RDSM01000001">
    <property type="protein sequence ID" value="RXH58716.1"/>
    <property type="molecule type" value="Genomic_DNA"/>
</dbReference>
<dbReference type="OrthoDB" id="123435at2"/>
<sequence>MEIHLTPEIEARITRIAEFRGTTAEQFVLDAVLTAAEEDQRVLEGVQRGLTQSARGEFIEQDEMDRRFQKMMHS</sequence>
<reference evidence="2 3" key="1">
    <citation type="submission" date="2018-11" db="EMBL/GenBank/DDBJ databases">
        <authorList>
            <person name="Mardanov A.V."/>
            <person name="Ravin N.V."/>
            <person name="Dedysh S.N."/>
        </authorList>
    </citation>
    <scope>NUCLEOTIDE SEQUENCE [LARGE SCALE GENOMIC DNA]</scope>
    <source>
        <strain evidence="2 3">AF10</strain>
    </source>
</reference>
<name>A0A4Q0TAC2_9BACT</name>